<feature type="domain" description="CBS" evidence="5">
    <location>
        <begin position="65"/>
        <end position="123"/>
    </location>
</feature>
<feature type="compositionally biased region" description="Low complexity" evidence="3">
    <location>
        <begin position="570"/>
        <end position="580"/>
    </location>
</feature>
<dbReference type="InterPro" id="IPR000644">
    <property type="entry name" value="CBS_dom"/>
</dbReference>
<keyword evidence="4" id="KW-0812">Transmembrane</keyword>
<evidence type="ECO:0000256" key="1">
    <source>
        <dbReference type="ARBA" id="ARBA00022737"/>
    </source>
</evidence>
<feature type="region of interest" description="Disordered" evidence="3">
    <location>
        <begin position="1"/>
        <end position="57"/>
    </location>
</feature>
<gene>
    <name evidence="6" type="ORF">MFLAVUS_010468</name>
</gene>
<feature type="region of interest" description="Disordered" evidence="3">
    <location>
        <begin position="543"/>
        <end position="586"/>
    </location>
</feature>
<dbReference type="PANTHER" id="PTHR48108:SF26">
    <property type="entry name" value="CBS DOMAIN-CONTAINING PROTEIN DDB_G0289609"/>
    <property type="match status" value="1"/>
</dbReference>
<evidence type="ECO:0000259" key="5">
    <source>
        <dbReference type="PROSITE" id="PS51371"/>
    </source>
</evidence>
<dbReference type="PANTHER" id="PTHR48108">
    <property type="entry name" value="CBS DOMAIN-CONTAINING PROTEIN CBSX2, CHLOROPLASTIC"/>
    <property type="match status" value="1"/>
</dbReference>
<protein>
    <recommendedName>
        <fullName evidence="5">CBS domain-containing protein</fullName>
    </recommendedName>
</protein>
<dbReference type="SMART" id="SM00666">
    <property type="entry name" value="PB1"/>
    <property type="match status" value="1"/>
</dbReference>
<dbReference type="Proteomes" id="UP001473302">
    <property type="component" value="Unassembled WGS sequence"/>
</dbReference>
<keyword evidence="2" id="KW-0129">CBS domain</keyword>
<dbReference type="SMART" id="SM00116">
    <property type="entry name" value="CBS"/>
    <property type="match status" value="4"/>
</dbReference>
<accession>A0ABP9ZCS8</accession>
<sequence length="628" mass="68598">MSSKRPVKAQAEATETVDSTGRQRQLKRDETIRKKLEQEFSKKRPNNSSRTLGKNRRVAGTVSALKPGQALTVKESMLVMESAQLMAANRCDCVLVIDDNDHLSGIFTAKDIAYRLVAENLDARTTPVIDIMTKGPMCVTSDTSATEALNLMVSKGFRHLPVCNEEGDIFGLLDITKCLYGALEKMERAFGSSQVLYNAIEGVEKEWAGTPAQLTEYLESLRQHMSCPNLESVLDGTPPAEVKYKTNVRDIAIMMKELHTTAVLVHRHHNLAGIFTSKDIVLRVIAAGLNPENCTVVRVMTPSPDTASPDTTVLDALKLMNEGHYLNLPVLDNGIVIGMVDVLKLTYVTLEQMNGMDGRQGPEGGPMWGRFWDSFGAVDIAESGSQISDASSHLHSRSMISNTISPQPSTSLSQLKSYSDISPNESASMVNYNNQDKVSSVAMTDDPTKFTFKFTSAKNNTHRVVCKPEFNELLESVRVKLLPEHGDDIGDQEWLSMSYLDDEEDSVLMSCDADVTDAVNLSKKVGQTRVRLLVQDQTQKKVTSDVDAYTSPPSVIKEQTTIPPLPPATAPSATAPSATAQIKKKSIKKSTSSSLPAAKQVDLLLPAAIGFLGVVIIGVFSYSKLQNK</sequence>
<dbReference type="CDD" id="cd17782">
    <property type="entry name" value="CBS_pair_MUG70_2"/>
    <property type="match status" value="1"/>
</dbReference>
<dbReference type="Pfam" id="PF00571">
    <property type="entry name" value="CBS"/>
    <property type="match status" value="3"/>
</dbReference>
<feature type="domain" description="CBS" evidence="5">
    <location>
        <begin position="300"/>
        <end position="356"/>
    </location>
</feature>
<keyword evidence="4" id="KW-1133">Transmembrane helix</keyword>
<evidence type="ECO:0000313" key="6">
    <source>
        <dbReference type="EMBL" id="GAA5816933.1"/>
    </source>
</evidence>
<keyword evidence="7" id="KW-1185">Reference proteome</keyword>
<evidence type="ECO:0000256" key="4">
    <source>
        <dbReference type="SAM" id="Phobius"/>
    </source>
</evidence>
<dbReference type="CDD" id="cd17781">
    <property type="entry name" value="CBS_pair_MUG70_1"/>
    <property type="match status" value="1"/>
</dbReference>
<reference evidence="6 7" key="1">
    <citation type="submission" date="2024-04" db="EMBL/GenBank/DDBJ databases">
        <title>genome sequences of Mucor flavus KT1a and Helicostylum pulchrum KT1b strains isolated from the surface of a dry-aged beef.</title>
        <authorList>
            <person name="Toyotome T."/>
            <person name="Hosono M."/>
            <person name="Torimaru M."/>
            <person name="Fukuda K."/>
            <person name="Mikami N."/>
        </authorList>
    </citation>
    <scope>NUCLEOTIDE SEQUENCE [LARGE SCALE GENOMIC DNA]</scope>
    <source>
        <strain evidence="6 7">KT1a</strain>
    </source>
</reference>
<dbReference type="EMBL" id="BAABUK010000036">
    <property type="protein sequence ID" value="GAA5816933.1"/>
    <property type="molecule type" value="Genomic_DNA"/>
</dbReference>
<dbReference type="Pfam" id="PF00564">
    <property type="entry name" value="PB1"/>
    <property type="match status" value="1"/>
</dbReference>
<keyword evidence="1" id="KW-0677">Repeat</keyword>
<dbReference type="InterPro" id="IPR046342">
    <property type="entry name" value="CBS_dom_sf"/>
</dbReference>
<dbReference type="SUPFAM" id="SSF54277">
    <property type="entry name" value="CAD &amp; PB1 domains"/>
    <property type="match status" value="1"/>
</dbReference>
<feature type="transmembrane region" description="Helical" evidence="4">
    <location>
        <begin position="603"/>
        <end position="622"/>
    </location>
</feature>
<name>A0ABP9ZCS8_9FUNG</name>
<keyword evidence="4" id="KW-0472">Membrane</keyword>
<evidence type="ECO:0000313" key="7">
    <source>
        <dbReference type="Proteomes" id="UP001473302"/>
    </source>
</evidence>
<dbReference type="InterPro" id="IPR000270">
    <property type="entry name" value="PB1_dom"/>
</dbReference>
<organism evidence="6 7">
    <name type="scientific">Mucor flavus</name>
    <dbReference type="NCBI Taxonomy" id="439312"/>
    <lineage>
        <taxon>Eukaryota</taxon>
        <taxon>Fungi</taxon>
        <taxon>Fungi incertae sedis</taxon>
        <taxon>Mucoromycota</taxon>
        <taxon>Mucoromycotina</taxon>
        <taxon>Mucoromycetes</taxon>
        <taxon>Mucorales</taxon>
        <taxon>Mucorineae</taxon>
        <taxon>Mucoraceae</taxon>
        <taxon>Mucor</taxon>
    </lineage>
</organism>
<feature type="domain" description="CBS" evidence="5">
    <location>
        <begin position="132"/>
        <end position="188"/>
    </location>
</feature>
<dbReference type="Gene3D" id="3.10.20.90">
    <property type="entry name" value="Phosphatidylinositol 3-kinase Catalytic Subunit, Chain A, domain 1"/>
    <property type="match status" value="1"/>
</dbReference>
<feature type="compositionally biased region" description="Basic and acidic residues" evidence="3">
    <location>
        <begin position="26"/>
        <end position="42"/>
    </location>
</feature>
<comment type="caution">
    <text evidence="6">The sequence shown here is derived from an EMBL/GenBank/DDBJ whole genome shotgun (WGS) entry which is preliminary data.</text>
</comment>
<dbReference type="InterPro" id="IPR051462">
    <property type="entry name" value="CBS_domain-containing"/>
</dbReference>
<proteinExistence type="predicted"/>
<evidence type="ECO:0000256" key="2">
    <source>
        <dbReference type="PROSITE-ProRule" id="PRU00703"/>
    </source>
</evidence>
<evidence type="ECO:0000256" key="3">
    <source>
        <dbReference type="SAM" id="MobiDB-lite"/>
    </source>
</evidence>
<dbReference type="Gene3D" id="3.10.580.10">
    <property type="entry name" value="CBS-domain"/>
    <property type="match status" value="2"/>
</dbReference>
<dbReference type="SUPFAM" id="SSF54631">
    <property type="entry name" value="CBS-domain pair"/>
    <property type="match status" value="2"/>
</dbReference>
<dbReference type="PROSITE" id="PS51371">
    <property type="entry name" value="CBS"/>
    <property type="match status" value="3"/>
</dbReference>